<evidence type="ECO:0000313" key="1">
    <source>
        <dbReference type="EMBL" id="ALC23091.1"/>
    </source>
</evidence>
<reference evidence="1 2" key="1">
    <citation type="submission" date="2015-08" db="EMBL/GenBank/DDBJ databases">
        <title>Genome sequence of the pristinamycin over-producing bacterium Streptomyces pristinaespiralis HCCB10218.</title>
        <authorList>
            <person name="Tian J."/>
            <person name="Yang J."/>
            <person name="Li L."/>
            <person name="Ruan L."/>
            <person name="Wei W."/>
            <person name="Zheng G."/>
            <person name="Wei Z."/>
            <person name="Yang S."/>
            <person name="Ge M."/>
            <person name="Jiang W."/>
            <person name="Lu Y."/>
        </authorList>
    </citation>
    <scope>NUCLEOTIDE SEQUENCE [LARGE SCALE GENOMIC DNA]</scope>
    <source>
        <strain evidence="1 2">HCCB 10218</strain>
    </source>
</reference>
<protein>
    <submittedName>
        <fullName evidence="1">Uncharacterized protein</fullName>
    </submittedName>
</protein>
<proteinExistence type="predicted"/>
<gene>
    <name evidence="1" type="ORF">SPRI_4785</name>
</gene>
<dbReference type="STRING" id="38300.SPRI_4785"/>
<dbReference type="GeneID" id="97234163"/>
<dbReference type="OrthoDB" id="73183at2"/>
<dbReference type="OMA" id="MGAWDIG"/>
<dbReference type="RefSeq" id="WP_005317344.1">
    <property type="nucleotide sequence ID" value="NZ_CP011340.1"/>
</dbReference>
<dbReference type="EMBL" id="CP011340">
    <property type="protein sequence ID" value="ALC23091.1"/>
    <property type="molecule type" value="Genomic_DNA"/>
</dbReference>
<evidence type="ECO:0000313" key="2">
    <source>
        <dbReference type="Proteomes" id="UP000060513"/>
    </source>
</evidence>
<dbReference type="KEGG" id="spri:SPRI_4785"/>
<dbReference type="Proteomes" id="UP000060513">
    <property type="component" value="Chromosome"/>
</dbReference>
<organism evidence="1">
    <name type="scientific">Streptomyces pristinaespiralis</name>
    <dbReference type="NCBI Taxonomy" id="38300"/>
    <lineage>
        <taxon>Bacteria</taxon>
        <taxon>Bacillati</taxon>
        <taxon>Actinomycetota</taxon>
        <taxon>Actinomycetes</taxon>
        <taxon>Kitasatosporales</taxon>
        <taxon>Streptomycetaceae</taxon>
        <taxon>Streptomyces</taxon>
    </lineage>
</organism>
<dbReference type="Pfam" id="PF14078">
    <property type="entry name" value="DUF4259"/>
    <property type="match status" value="1"/>
</dbReference>
<dbReference type="PATRIC" id="fig|38300.4.peg.5017"/>
<name>A0A0M4D8G9_STRPR</name>
<sequence length="139" mass="14426">MGTWDIGHFDNDTAADFSGTLDDAAESERPGILREVLLRVAGTDDYLDSDEAAEAVAAAALIAAQCPGGEAVTTPYGPDEPVPPLPADLRKLAVEALDRTLSEPSELVELWDETDAGPAWRAGIAGLRQVLAAAGPSQG</sequence>
<dbReference type="InterPro" id="IPR025355">
    <property type="entry name" value="DUF4259"/>
</dbReference>
<dbReference type="AlphaFoldDB" id="A0A0M4D8G9"/>
<accession>A0A0M4D8G9</accession>